<dbReference type="InterPro" id="IPR027823">
    <property type="entry name" value="DUF4468"/>
</dbReference>
<protein>
    <submittedName>
        <fullName evidence="3">DUF4468 domain-containing protein</fullName>
    </submittedName>
</protein>
<keyword evidence="1" id="KW-0732">Signal</keyword>
<name>A0ABY7LPH0_9BACT</name>
<feature type="signal peptide" evidence="1">
    <location>
        <begin position="1"/>
        <end position="22"/>
    </location>
</feature>
<keyword evidence="4" id="KW-1185">Reference proteome</keyword>
<sequence length="180" mass="19936">MKKSVLMFLLGGLLAMSQAAQAQDGQVGYSERVPDDSSDKVVLYKRATDWVENHFTYVPKAITRTDTAKGEMRVEGTAMVKTTTPSGQLKERPVRFEFVFHALPTGYDYSVGGFQVVPDASKPNDTVNFDEFVAQLATERTNDRTHNDRRVTAQATSLASEIAMSFRSFMNSRPAEGAVE</sequence>
<feature type="domain" description="DUF4468" evidence="2">
    <location>
        <begin position="29"/>
        <end position="115"/>
    </location>
</feature>
<reference evidence="3 4" key="1">
    <citation type="submission" date="2022-12" db="EMBL/GenBank/DDBJ databases">
        <title>Hymenobacter canadensis sp. nov. isolated from lake water of the Cambridge Bay, Canada.</title>
        <authorList>
            <person name="Kim W.H."/>
            <person name="Lee Y.M."/>
        </authorList>
    </citation>
    <scope>NUCLEOTIDE SEQUENCE [LARGE SCALE GENOMIC DNA]</scope>
    <source>
        <strain evidence="3 4">PAMC 29467</strain>
    </source>
</reference>
<proteinExistence type="predicted"/>
<evidence type="ECO:0000259" key="2">
    <source>
        <dbReference type="Pfam" id="PF14730"/>
    </source>
</evidence>
<dbReference type="RefSeq" id="WP_269558864.1">
    <property type="nucleotide sequence ID" value="NZ_CP114767.1"/>
</dbReference>
<dbReference type="EMBL" id="CP114767">
    <property type="protein sequence ID" value="WBA40778.1"/>
    <property type="molecule type" value="Genomic_DNA"/>
</dbReference>
<organism evidence="3 4">
    <name type="scientific">Hymenobacter canadensis</name>
    <dbReference type="NCBI Taxonomy" id="2999067"/>
    <lineage>
        <taxon>Bacteria</taxon>
        <taxon>Pseudomonadati</taxon>
        <taxon>Bacteroidota</taxon>
        <taxon>Cytophagia</taxon>
        <taxon>Cytophagales</taxon>
        <taxon>Hymenobacteraceae</taxon>
        <taxon>Hymenobacter</taxon>
    </lineage>
</organism>
<feature type="chain" id="PRO_5046959027" evidence="1">
    <location>
        <begin position="23"/>
        <end position="180"/>
    </location>
</feature>
<evidence type="ECO:0000256" key="1">
    <source>
        <dbReference type="SAM" id="SignalP"/>
    </source>
</evidence>
<gene>
    <name evidence="3" type="ORF">O3303_13215</name>
</gene>
<dbReference type="Proteomes" id="UP001211005">
    <property type="component" value="Chromosome"/>
</dbReference>
<accession>A0ABY7LPH0</accession>
<dbReference type="Pfam" id="PF14730">
    <property type="entry name" value="DUF4468"/>
    <property type="match status" value="1"/>
</dbReference>
<evidence type="ECO:0000313" key="3">
    <source>
        <dbReference type="EMBL" id="WBA40778.1"/>
    </source>
</evidence>
<evidence type="ECO:0000313" key="4">
    <source>
        <dbReference type="Proteomes" id="UP001211005"/>
    </source>
</evidence>